<dbReference type="CDD" id="cd01335">
    <property type="entry name" value="Radical_SAM"/>
    <property type="match status" value="1"/>
</dbReference>
<comment type="cofactor">
    <cofactor evidence="16">
        <name>[2Fe-2S] cluster</name>
        <dbReference type="ChEBI" id="CHEBI:190135"/>
    </cofactor>
    <text evidence="16">Binds 1 [2Fe-2S] cluster. The cluster is coordinated with 3 cysteines and 1 arginine.</text>
</comment>
<evidence type="ECO:0000256" key="14">
    <source>
        <dbReference type="ARBA" id="ARBA00057568"/>
    </source>
</evidence>
<feature type="binding site" evidence="16 17">
    <location>
        <position position="64"/>
    </location>
    <ligand>
        <name>[4Fe-4S] cluster</name>
        <dbReference type="ChEBI" id="CHEBI:49883"/>
        <note>4Fe-4S-S-AdoMet</note>
    </ligand>
</feature>
<dbReference type="PIRSF" id="PIRSF001619">
    <property type="entry name" value="Biotin_synth"/>
    <property type="match status" value="1"/>
</dbReference>
<evidence type="ECO:0000259" key="18">
    <source>
        <dbReference type="PROSITE" id="PS51918"/>
    </source>
</evidence>
<feature type="binding site" evidence="16 17">
    <location>
        <position position="60"/>
    </location>
    <ligand>
        <name>[4Fe-4S] cluster</name>
        <dbReference type="ChEBI" id="CHEBI:49883"/>
        <note>4Fe-4S-S-AdoMet</note>
    </ligand>
</feature>
<keyword evidence="7 16" id="KW-0949">S-adenosyl-L-methionine</keyword>
<evidence type="ECO:0000256" key="3">
    <source>
        <dbReference type="ARBA" id="ARBA00011738"/>
    </source>
</evidence>
<keyword evidence="11 16" id="KW-0408">Iron</keyword>
<dbReference type="InterPro" id="IPR002684">
    <property type="entry name" value="Biotin_synth/BioAB"/>
</dbReference>
<evidence type="ECO:0000313" key="20">
    <source>
        <dbReference type="Proteomes" id="UP000192731"/>
    </source>
</evidence>
<dbReference type="HAMAP" id="MF_01694">
    <property type="entry name" value="BioB"/>
    <property type="match status" value="1"/>
</dbReference>
<keyword evidence="5 16" id="KW-0004">4Fe-4S</keyword>
<evidence type="ECO:0000256" key="6">
    <source>
        <dbReference type="ARBA" id="ARBA00022679"/>
    </source>
</evidence>
<evidence type="ECO:0000256" key="12">
    <source>
        <dbReference type="ARBA" id="ARBA00023014"/>
    </source>
</evidence>
<comment type="subunit">
    <text evidence="3 16">Homodimer.</text>
</comment>
<accession>A0A1W1V284</accession>
<dbReference type="InterPro" id="IPR013785">
    <property type="entry name" value="Aldolase_TIM"/>
</dbReference>
<dbReference type="SMART" id="SM00876">
    <property type="entry name" value="BATS"/>
    <property type="match status" value="1"/>
</dbReference>
<evidence type="ECO:0000256" key="15">
    <source>
        <dbReference type="ARBA" id="ARBA00070199"/>
    </source>
</evidence>
<comment type="pathway">
    <text evidence="1 16">Cofactor biosynthesis; biotin biosynthesis; biotin from 7,8-diaminononanoate: step 2/2.</text>
</comment>
<dbReference type="NCBIfam" id="TIGR00433">
    <property type="entry name" value="bioB"/>
    <property type="match status" value="1"/>
</dbReference>
<dbReference type="AlphaFoldDB" id="A0A1W1V284"/>
<dbReference type="Pfam" id="PF04055">
    <property type="entry name" value="Radical_SAM"/>
    <property type="match status" value="1"/>
</dbReference>
<comment type="cofactor">
    <cofactor evidence="16 17">
        <name>[4Fe-4S] cluster</name>
        <dbReference type="ChEBI" id="CHEBI:49883"/>
    </cofactor>
    <text evidence="16 17">Binds 1 [4Fe-4S] cluster. The cluster is coordinated with 3 cysteines and an exchangeable S-adenosyl-L-methionine.</text>
</comment>
<dbReference type="InterPro" id="IPR010722">
    <property type="entry name" value="BATS_dom"/>
</dbReference>
<dbReference type="PROSITE" id="PS51918">
    <property type="entry name" value="RADICAL_SAM"/>
    <property type="match status" value="1"/>
</dbReference>
<evidence type="ECO:0000256" key="11">
    <source>
        <dbReference type="ARBA" id="ARBA00023004"/>
    </source>
</evidence>
<dbReference type="GO" id="GO:0051539">
    <property type="term" value="F:4 iron, 4 sulfur cluster binding"/>
    <property type="evidence" value="ECO:0007669"/>
    <property type="project" value="UniProtKB-KW"/>
</dbReference>
<feature type="binding site" evidence="16 17">
    <location>
        <position position="196"/>
    </location>
    <ligand>
        <name>[2Fe-2S] cluster</name>
        <dbReference type="ChEBI" id="CHEBI:190135"/>
    </ligand>
</feature>
<comment type="function">
    <text evidence="14 16">Catalyzes the conversion of dethiobiotin (DTB) to biotin by the insertion of a sulfur atom into dethiobiotin via a radical-based mechanism.</text>
</comment>
<evidence type="ECO:0000256" key="8">
    <source>
        <dbReference type="ARBA" id="ARBA00022714"/>
    </source>
</evidence>
<evidence type="ECO:0000256" key="9">
    <source>
        <dbReference type="ARBA" id="ARBA00022723"/>
    </source>
</evidence>
<dbReference type="SFLD" id="SFLDG01278">
    <property type="entry name" value="biotin_synthase_like"/>
    <property type="match status" value="1"/>
</dbReference>
<organism evidence="19 20">
    <name type="scientific">Desulfonispora thiosulfatigenes DSM 11270</name>
    <dbReference type="NCBI Taxonomy" id="656914"/>
    <lineage>
        <taxon>Bacteria</taxon>
        <taxon>Bacillati</taxon>
        <taxon>Bacillota</taxon>
        <taxon>Clostridia</taxon>
        <taxon>Eubacteriales</taxon>
        <taxon>Peptococcaceae</taxon>
        <taxon>Desulfonispora</taxon>
    </lineage>
</organism>
<dbReference type="EMBL" id="FWWT01000013">
    <property type="protein sequence ID" value="SMB87131.1"/>
    <property type="molecule type" value="Genomic_DNA"/>
</dbReference>
<evidence type="ECO:0000256" key="4">
    <source>
        <dbReference type="ARBA" id="ARBA00012236"/>
    </source>
</evidence>
<dbReference type="GO" id="GO:0005506">
    <property type="term" value="F:iron ion binding"/>
    <property type="evidence" value="ECO:0007669"/>
    <property type="project" value="UniProtKB-UniRule"/>
</dbReference>
<keyword evidence="8 16" id="KW-0001">2Fe-2S</keyword>
<dbReference type="SFLD" id="SFLDS00029">
    <property type="entry name" value="Radical_SAM"/>
    <property type="match status" value="1"/>
</dbReference>
<dbReference type="STRING" id="656914.SAMN00017405_1239"/>
<evidence type="ECO:0000313" key="19">
    <source>
        <dbReference type="EMBL" id="SMB87131.1"/>
    </source>
</evidence>
<evidence type="ECO:0000256" key="7">
    <source>
        <dbReference type="ARBA" id="ARBA00022691"/>
    </source>
</evidence>
<evidence type="ECO:0000256" key="2">
    <source>
        <dbReference type="ARBA" id="ARBA00010765"/>
    </source>
</evidence>
<proteinExistence type="inferred from homology"/>
<comment type="cofactor">
    <cofactor evidence="17">
        <name>[2Fe-2S] cluster</name>
        <dbReference type="ChEBI" id="CHEBI:190135"/>
    </cofactor>
    <text evidence="17">Binds 1 [2Fe-2S] cluster. The cluster is coordinated with 3 cysteines and 1 arginine.</text>
</comment>
<comment type="similarity">
    <text evidence="2 16">Belongs to the radical SAM superfamily. Biotin synthase family.</text>
</comment>
<reference evidence="19 20" key="1">
    <citation type="submission" date="2017-04" db="EMBL/GenBank/DDBJ databases">
        <authorList>
            <person name="Afonso C.L."/>
            <person name="Miller P.J."/>
            <person name="Scott M.A."/>
            <person name="Spackman E."/>
            <person name="Goraichik I."/>
            <person name="Dimitrov K.M."/>
            <person name="Suarez D.L."/>
            <person name="Swayne D.E."/>
        </authorList>
    </citation>
    <scope>NUCLEOTIDE SEQUENCE [LARGE SCALE GENOMIC DNA]</scope>
    <source>
        <strain evidence="19 20">DSM 11270</strain>
    </source>
</reference>
<keyword evidence="9 16" id="KW-0479">Metal-binding</keyword>
<keyword evidence="10 16" id="KW-0093">Biotin biosynthesis</keyword>
<keyword evidence="20" id="KW-1185">Reference proteome</keyword>
<dbReference type="GO" id="GO:0051537">
    <property type="term" value="F:2 iron, 2 sulfur cluster binding"/>
    <property type="evidence" value="ECO:0007669"/>
    <property type="project" value="UniProtKB-KW"/>
</dbReference>
<dbReference type="PANTHER" id="PTHR22976">
    <property type="entry name" value="BIOTIN SYNTHASE"/>
    <property type="match status" value="1"/>
</dbReference>
<evidence type="ECO:0000256" key="16">
    <source>
        <dbReference type="HAMAP-Rule" id="MF_01694"/>
    </source>
</evidence>
<evidence type="ECO:0000256" key="10">
    <source>
        <dbReference type="ARBA" id="ARBA00022756"/>
    </source>
</evidence>
<evidence type="ECO:0000256" key="1">
    <source>
        <dbReference type="ARBA" id="ARBA00004942"/>
    </source>
</evidence>
<dbReference type="Proteomes" id="UP000192731">
    <property type="component" value="Unassembled WGS sequence"/>
</dbReference>
<dbReference type="InterPro" id="IPR007197">
    <property type="entry name" value="rSAM"/>
</dbReference>
<dbReference type="EC" id="2.8.1.6" evidence="4 16"/>
<feature type="binding site" evidence="16 17">
    <location>
        <position position="104"/>
    </location>
    <ligand>
        <name>[2Fe-2S] cluster</name>
        <dbReference type="ChEBI" id="CHEBI:190135"/>
    </ligand>
</feature>
<dbReference type="Pfam" id="PF06968">
    <property type="entry name" value="BATS"/>
    <property type="match status" value="1"/>
</dbReference>
<dbReference type="GO" id="GO:0004076">
    <property type="term" value="F:biotin synthase activity"/>
    <property type="evidence" value="ECO:0007669"/>
    <property type="project" value="UniProtKB-UniRule"/>
</dbReference>
<keyword evidence="6 16" id="KW-0808">Transferase</keyword>
<dbReference type="Gene3D" id="3.20.20.70">
    <property type="entry name" value="Aldolase class I"/>
    <property type="match status" value="1"/>
</dbReference>
<protein>
    <recommendedName>
        <fullName evidence="15 16">Biotin synthase</fullName>
        <ecNumber evidence="4 16">2.8.1.6</ecNumber>
    </recommendedName>
</protein>
<dbReference type="UniPathway" id="UPA00078">
    <property type="reaction ID" value="UER00162"/>
</dbReference>
<dbReference type="InterPro" id="IPR006638">
    <property type="entry name" value="Elp3/MiaA/NifB-like_rSAM"/>
</dbReference>
<gene>
    <name evidence="16" type="primary">bioB</name>
    <name evidence="19" type="ORF">SAMN00017405_1239</name>
</gene>
<dbReference type="FunFam" id="3.20.20.70:FF:000026">
    <property type="entry name" value="Biotin synthase"/>
    <property type="match status" value="1"/>
</dbReference>
<comment type="catalytic activity">
    <reaction evidence="13 16">
        <text>(4R,5S)-dethiobiotin + (sulfur carrier)-SH + 2 reduced [2Fe-2S]-[ferredoxin] + 2 S-adenosyl-L-methionine = (sulfur carrier)-H + biotin + 2 5'-deoxyadenosine + 2 L-methionine + 2 oxidized [2Fe-2S]-[ferredoxin]</text>
        <dbReference type="Rhea" id="RHEA:22060"/>
        <dbReference type="Rhea" id="RHEA-COMP:10000"/>
        <dbReference type="Rhea" id="RHEA-COMP:10001"/>
        <dbReference type="Rhea" id="RHEA-COMP:14737"/>
        <dbReference type="Rhea" id="RHEA-COMP:14739"/>
        <dbReference type="ChEBI" id="CHEBI:17319"/>
        <dbReference type="ChEBI" id="CHEBI:29917"/>
        <dbReference type="ChEBI" id="CHEBI:33737"/>
        <dbReference type="ChEBI" id="CHEBI:33738"/>
        <dbReference type="ChEBI" id="CHEBI:57586"/>
        <dbReference type="ChEBI" id="CHEBI:57844"/>
        <dbReference type="ChEBI" id="CHEBI:59789"/>
        <dbReference type="ChEBI" id="CHEBI:64428"/>
        <dbReference type="ChEBI" id="CHEBI:149473"/>
        <dbReference type="EC" id="2.8.1.6"/>
    </reaction>
</comment>
<dbReference type="GO" id="GO:0009102">
    <property type="term" value="P:biotin biosynthetic process"/>
    <property type="evidence" value="ECO:0007669"/>
    <property type="project" value="UniProtKB-UniRule"/>
</dbReference>
<keyword evidence="12 16" id="KW-0411">Iron-sulfur</keyword>
<feature type="domain" description="Radical SAM core" evidence="18">
    <location>
        <begin position="42"/>
        <end position="271"/>
    </location>
</feature>
<name>A0A1W1V284_DESTI</name>
<feature type="binding site" evidence="16 17">
    <location>
        <position position="67"/>
    </location>
    <ligand>
        <name>[4Fe-4S] cluster</name>
        <dbReference type="ChEBI" id="CHEBI:49883"/>
        <note>4Fe-4S-S-AdoMet</note>
    </ligand>
</feature>
<dbReference type="SMART" id="SM00729">
    <property type="entry name" value="Elp3"/>
    <property type="match status" value="1"/>
</dbReference>
<sequence length="324" mass="35892">MINRLKEKILDGYNITIQDAQCLITADLDEICSAANEIRNHFCGNIFDVCTIINGKSGKCSEDCKYCAQSSYFDVGVEEYSLLNTEEFLEQAVYNYKKGILRYSVVTSGKKLSDNEVDAICETYKKIGESCGISLCASHGLLNYEQFVKLKEVGVKRYHNNLETSRRNFPNICTTHTYDDKITTIKKAQKAGLEVCSGGLMGLGETMIDRIVLAFDLKDLGIKSVPINILNPIKGTPFEHLSVLSLDEVKRIVAIYRFILPHAALRLAGGRGLLVDKGKGVFMSGANATISGDMLTTSGMSIQDDMDMIKQLGFEVKVVSKMMR</sequence>
<dbReference type="PANTHER" id="PTHR22976:SF2">
    <property type="entry name" value="BIOTIN SYNTHASE, MITOCHONDRIAL"/>
    <property type="match status" value="1"/>
</dbReference>
<evidence type="ECO:0000256" key="5">
    <source>
        <dbReference type="ARBA" id="ARBA00022485"/>
    </source>
</evidence>
<evidence type="ECO:0000256" key="17">
    <source>
        <dbReference type="PIRSR" id="PIRSR001619-1"/>
    </source>
</evidence>
<dbReference type="SFLD" id="SFLDG01060">
    <property type="entry name" value="BATS_domain_containing"/>
    <property type="match status" value="1"/>
</dbReference>
<dbReference type="SUPFAM" id="SSF102114">
    <property type="entry name" value="Radical SAM enzymes"/>
    <property type="match status" value="1"/>
</dbReference>
<dbReference type="InterPro" id="IPR058240">
    <property type="entry name" value="rSAM_sf"/>
</dbReference>
<feature type="binding site" evidence="16 17">
    <location>
        <position position="266"/>
    </location>
    <ligand>
        <name>[2Fe-2S] cluster</name>
        <dbReference type="ChEBI" id="CHEBI:190135"/>
    </ligand>
</feature>
<feature type="binding site" evidence="16 17">
    <location>
        <position position="136"/>
    </location>
    <ligand>
        <name>[2Fe-2S] cluster</name>
        <dbReference type="ChEBI" id="CHEBI:190135"/>
    </ligand>
</feature>
<evidence type="ECO:0000256" key="13">
    <source>
        <dbReference type="ARBA" id="ARBA00051157"/>
    </source>
</evidence>
<dbReference type="InterPro" id="IPR024177">
    <property type="entry name" value="Biotin_synthase"/>
</dbReference>